<evidence type="ECO:0000313" key="10">
    <source>
        <dbReference type="EMBL" id="MDT0581544.1"/>
    </source>
</evidence>
<evidence type="ECO:0000256" key="3">
    <source>
        <dbReference type="ARBA" id="ARBA00022475"/>
    </source>
</evidence>
<feature type="transmembrane region" description="Helical" evidence="9">
    <location>
        <begin position="99"/>
        <end position="119"/>
    </location>
</feature>
<comment type="subcellular location">
    <subcellularLocation>
        <location evidence="1">Cell inner membrane</location>
        <topology evidence="1">Multi-pass membrane protein</topology>
    </subcellularLocation>
</comment>
<evidence type="ECO:0000256" key="4">
    <source>
        <dbReference type="ARBA" id="ARBA00022519"/>
    </source>
</evidence>
<comment type="similarity">
    <text evidence="8">Belongs to the TsuA/YedE (TC 9.B.102) family.</text>
</comment>
<dbReference type="PANTHER" id="PTHR30574">
    <property type="entry name" value="INNER MEMBRANE PROTEIN YEDE"/>
    <property type="match status" value="1"/>
</dbReference>
<reference evidence="10 11" key="1">
    <citation type="submission" date="2023-09" db="EMBL/GenBank/DDBJ databases">
        <authorList>
            <person name="Rey-Velasco X."/>
        </authorList>
    </citation>
    <scope>NUCLEOTIDE SEQUENCE [LARGE SCALE GENOMIC DNA]</scope>
    <source>
        <strain evidence="10 11">W409</strain>
    </source>
</reference>
<dbReference type="Proteomes" id="UP001249020">
    <property type="component" value="Unassembled WGS sequence"/>
</dbReference>
<dbReference type="GO" id="GO:0005886">
    <property type="term" value="C:plasma membrane"/>
    <property type="evidence" value="ECO:0007669"/>
    <property type="project" value="UniProtKB-SubCell"/>
</dbReference>
<feature type="transmembrane region" description="Helical" evidence="9">
    <location>
        <begin position="242"/>
        <end position="261"/>
    </location>
</feature>
<feature type="transmembrane region" description="Helical" evidence="9">
    <location>
        <begin position="164"/>
        <end position="181"/>
    </location>
</feature>
<evidence type="ECO:0000256" key="5">
    <source>
        <dbReference type="ARBA" id="ARBA00022692"/>
    </source>
</evidence>
<feature type="transmembrane region" description="Helical" evidence="9">
    <location>
        <begin position="139"/>
        <end position="157"/>
    </location>
</feature>
<evidence type="ECO:0000256" key="9">
    <source>
        <dbReference type="SAM" id="Phobius"/>
    </source>
</evidence>
<keyword evidence="11" id="KW-1185">Reference proteome</keyword>
<accession>A0AAW8QXQ3</accession>
<evidence type="ECO:0000256" key="6">
    <source>
        <dbReference type="ARBA" id="ARBA00022989"/>
    </source>
</evidence>
<evidence type="ECO:0000256" key="8">
    <source>
        <dbReference type="ARBA" id="ARBA00035655"/>
    </source>
</evidence>
<comment type="caution">
    <text evidence="10">The sequence shown here is derived from an EMBL/GenBank/DDBJ whole genome shotgun (WGS) entry which is preliminary data.</text>
</comment>
<feature type="transmembrane region" description="Helical" evidence="9">
    <location>
        <begin position="212"/>
        <end position="230"/>
    </location>
</feature>
<evidence type="ECO:0000313" key="11">
    <source>
        <dbReference type="Proteomes" id="UP001249020"/>
    </source>
</evidence>
<protein>
    <submittedName>
        <fullName evidence="10">YeeE/YedE thiosulfate transporter family protein</fullName>
    </submittedName>
</protein>
<feature type="transmembrane region" description="Helical" evidence="9">
    <location>
        <begin position="38"/>
        <end position="58"/>
    </location>
</feature>
<sequence length="301" mass="32969">MLLFITFIGVLLIGYLAQTAGLCMYRGVNLWMRGKREFLIAILLSGVFAWVAAFYAYFAHLPTAFITLNVSPWLVLGGLLFGLGTAFNKGCGVSTLGKLTRGDLTMLATISGWLLGWYIQTKWGGQIDTKQSVATSLSSYILLMIFSFAILVWVLIGNKQRIRLWLQLMTIGLVAGFLFLIEPKWPPSGLLNHIAVALTSNLPQQWPSLNQYLLFAGLLMGMFVSVFRAKRFGLLLPSFKQIVVHLTAGTLMGIGASLAAGGNDAQLLLAMPTLSLSSFITVASMLFGIWCGIRIKIKFTS</sequence>
<evidence type="ECO:0000256" key="1">
    <source>
        <dbReference type="ARBA" id="ARBA00004429"/>
    </source>
</evidence>
<keyword evidence="6 9" id="KW-1133">Transmembrane helix</keyword>
<keyword evidence="3" id="KW-1003">Cell membrane</keyword>
<keyword evidence="2" id="KW-0813">Transport</keyword>
<dbReference type="PANTHER" id="PTHR30574:SF1">
    <property type="entry name" value="SULPHUR TRANSPORT DOMAIN-CONTAINING PROTEIN"/>
    <property type="match status" value="1"/>
</dbReference>
<keyword evidence="4" id="KW-0997">Cell inner membrane</keyword>
<evidence type="ECO:0000256" key="7">
    <source>
        <dbReference type="ARBA" id="ARBA00023136"/>
    </source>
</evidence>
<dbReference type="EMBL" id="JAVRIE010000001">
    <property type="protein sequence ID" value="MDT0581544.1"/>
    <property type="molecule type" value="Genomic_DNA"/>
</dbReference>
<feature type="transmembrane region" description="Helical" evidence="9">
    <location>
        <begin position="267"/>
        <end position="293"/>
    </location>
</feature>
<feature type="transmembrane region" description="Helical" evidence="9">
    <location>
        <begin position="6"/>
        <end position="26"/>
    </location>
</feature>
<gene>
    <name evidence="10" type="ORF">RM544_03265</name>
</gene>
<dbReference type="RefSeq" id="WP_290295048.1">
    <property type="nucleotide sequence ID" value="NZ_JAVRIE010000001.1"/>
</dbReference>
<proteinExistence type="inferred from homology"/>
<keyword evidence="5 9" id="KW-0812">Transmembrane</keyword>
<evidence type="ECO:0000256" key="2">
    <source>
        <dbReference type="ARBA" id="ARBA00022448"/>
    </source>
</evidence>
<dbReference type="Pfam" id="PF04143">
    <property type="entry name" value="Sulf_transp"/>
    <property type="match status" value="1"/>
</dbReference>
<name>A0AAW8QXQ3_9ALTE</name>
<keyword evidence="7 9" id="KW-0472">Membrane</keyword>
<dbReference type="InterPro" id="IPR007272">
    <property type="entry name" value="Sulf_transp_TsuA/YedE"/>
</dbReference>
<dbReference type="AlphaFoldDB" id="A0AAW8QXQ3"/>
<organism evidence="10 11">
    <name type="scientific">Brumicola blandensis</name>
    <dbReference type="NCBI Taxonomy" id="3075611"/>
    <lineage>
        <taxon>Bacteria</taxon>
        <taxon>Pseudomonadati</taxon>
        <taxon>Pseudomonadota</taxon>
        <taxon>Gammaproteobacteria</taxon>
        <taxon>Alteromonadales</taxon>
        <taxon>Alteromonadaceae</taxon>
        <taxon>Brumicola</taxon>
    </lineage>
</organism>
<feature type="transmembrane region" description="Helical" evidence="9">
    <location>
        <begin position="64"/>
        <end position="87"/>
    </location>
</feature>